<feature type="signal peptide" evidence="2">
    <location>
        <begin position="1"/>
        <end position="22"/>
    </location>
</feature>
<dbReference type="InterPro" id="IPR052169">
    <property type="entry name" value="CW_Biosynth-Accessory"/>
</dbReference>
<feature type="chain" id="PRO_5039433794" evidence="2">
    <location>
        <begin position="23"/>
        <end position="363"/>
    </location>
</feature>
<dbReference type="CDD" id="cd07381">
    <property type="entry name" value="MPP_CapA"/>
    <property type="match status" value="1"/>
</dbReference>
<name>A0A9D1CQ39_9FIRM</name>
<dbReference type="SUPFAM" id="SSF56300">
    <property type="entry name" value="Metallo-dependent phosphatases"/>
    <property type="match status" value="1"/>
</dbReference>
<evidence type="ECO:0000313" key="4">
    <source>
        <dbReference type="EMBL" id="HIQ71496.1"/>
    </source>
</evidence>
<evidence type="ECO:0000259" key="3">
    <source>
        <dbReference type="SMART" id="SM00854"/>
    </source>
</evidence>
<dbReference type="PANTHER" id="PTHR33393">
    <property type="entry name" value="POLYGLUTAMINE SYNTHESIS ACCESSORY PROTEIN RV0574C-RELATED"/>
    <property type="match status" value="1"/>
</dbReference>
<dbReference type="Gene3D" id="3.60.21.10">
    <property type="match status" value="1"/>
</dbReference>
<reference evidence="4" key="2">
    <citation type="journal article" date="2021" name="PeerJ">
        <title>Extensive microbial diversity within the chicken gut microbiome revealed by metagenomics and culture.</title>
        <authorList>
            <person name="Gilroy R."/>
            <person name="Ravi A."/>
            <person name="Getino M."/>
            <person name="Pursley I."/>
            <person name="Horton D.L."/>
            <person name="Alikhan N.F."/>
            <person name="Baker D."/>
            <person name="Gharbi K."/>
            <person name="Hall N."/>
            <person name="Watson M."/>
            <person name="Adriaenssens E.M."/>
            <person name="Foster-Nyarko E."/>
            <person name="Jarju S."/>
            <person name="Secka A."/>
            <person name="Antonio M."/>
            <person name="Oren A."/>
            <person name="Chaudhuri R.R."/>
            <person name="La Ragione R."/>
            <person name="Hildebrand F."/>
            <person name="Pallen M.J."/>
        </authorList>
    </citation>
    <scope>NUCLEOTIDE SEQUENCE</scope>
    <source>
        <strain evidence="4">ChiSxjej2B14-6234</strain>
    </source>
</reference>
<dbReference type="InterPro" id="IPR019079">
    <property type="entry name" value="Capsule_synth_CapA"/>
</dbReference>
<evidence type="ECO:0000313" key="5">
    <source>
        <dbReference type="Proteomes" id="UP000886887"/>
    </source>
</evidence>
<evidence type="ECO:0000256" key="2">
    <source>
        <dbReference type="SAM" id="SignalP"/>
    </source>
</evidence>
<sequence length="363" mass="39317">MKHIFRLLLACAMLACACAASAEEADASFYGAATASQAEGVVVTISAAGDVIIGADARKEKNVFEEELARQGGDLTFPWRNVRDLLLADDLTIVNLECALTDAPIAADRMSHSYVFAAPPSYAVTFVGSGVEAVALENNHVMDHGEQGYADTCAALDGVGVLYSGHLGPCVYTTASGVRVGMLSYQTFDGRYADIYEQMPGDIEALRAQGCQIVVVSYHWGDENEYTPNARQVPLGRATVDAGADLVLGHHSHRINPIELYKDKYICYSLANFSFAGNVRPSDRDTFIFQLRLRVLPDGTVENEDMRIVPCCVSSVEGYSDFIPTPYGPEEAARVAQRLVELGDGLEYALDAYPLEWDCGLSD</sequence>
<protein>
    <submittedName>
        <fullName evidence="4">CapA family protein</fullName>
    </submittedName>
</protein>
<accession>A0A9D1CQ39</accession>
<dbReference type="PANTHER" id="PTHR33393:SF13">
    <property type="entry name" value="PGA BIOSYNTHESIS PROTEIN CAPA"/>
    <property type="match status" value="1"/>
</dbReference>
<comment type="caution">
    <text evidence="4">The sequence shown here is derived from an EMBL/GenBank/DDBJ whole genome shotgun (WGS) entry which is preliminary data.</text>
</comment>
<dbReference type="AlphaFoldDB" id="A0A9D1CQ39"/>
<dbReference type="InterPro" id="IPR029052">
    <property type="entry name" value="Metallo-depent_PP-like"/>
</dbReference>
<dbReference type="PROSITE" id="PS51257">
    <property type="entry name" value="PROKAR_LIPOPROTEIN"/>
    <property type="match status" value="1"/>
</dbReference>
<feature type="domain" description="Capsule synthesis protein CapA" evidence="3">
    <location>
        <begin position="44"/>
        <end position="277"/>
    </location>
</feature>
<dbReference type="EMBL" id="DVFJ01000013">
    <property type="protein sequence ID" value="HIQ71496.1"/>
    <property type="molecule type" value="Genomic_DNA"/>
</dbReference>
<evidence type="ECO:0000256" key="1">
    <source>
        <dbReference type="ARBA" id="ARBA00005662"/>
    </source>
</evidence>
<dbReference type="SMART" id="SM00854">
    <property type="entry name" value="PGA_cap"/>
    <property type="match status" value="1"/>
</dbReference>
<organism evidence="4 5">
    <name type="scientific">Candidatus Onthenecus intestinigallinarum</name>
    <dbReference type="NCBI Taxonomy" id="2840875"/>
    <lineage>
        <taxon>Bacteria</taxon>
        <taxon>Bacillati</taxon>
        <taxon>Bacillota</taxon>
        <taxon>Clostridia</taxon>
        <taxon>Eubacteriales</taxon>
        <taxon>Candidatus Onthenecus</taxon>
    </lineage>
</organism>
<reference evidence="4" key="1">
    <citation type="submission" date="2020-10" db="EMBL/GenBank/DDBJ databases">
        <authorList>
            <person name="Gilroy R."/>
        </authorList>
    </citation>
    <scope>NUCLEOTIDE SEQUENCE</scope>
    <source>
        <strain evidence="4">ChiSxjej2B14-6234</strain>
    </source>
</reference>
<dbReference type="Proteomes" id="UP000886887">
    <property type="component" value="Unassembled WGS sequence"/>
</dbReference>
<proteinExistence type="inferred from homology"/>
<dbReference type="Pfam" id="PF09587">
    <property type="entry name" value="PGA_cap"/>
    <property type="match status" value="1"/>
</dbReference>
<comment type="similarity">
    <text evidence="1">Belongs to the CapA family.</text>
</comment>
<keyword evidence="2" id="KW-0732">Signal</keyword>
<gene>
    <name evidence="4" type="ORF">IAB73_04715</name>
</gene>